<dbReference type="AlphaFoldDB" id="A0A3L6FI87"/>
<evidence type="ECO:0000313" key="1">
    <source>
        <dbReference type="EMBL" id="PWZ32809.1"/>
    </source>
</evidence>
<proteinExistence type="predicted"/>
<sequence length="42" mass="5012">MCMCANLTTVLFRSNGRLKIYYRICWHCKNNKGAEYELIQLI</sequence>
<dbReference type="EMBL" id="NCVQ01000004">
    <property type="protein sequence ID" value="PWZ32809.1"/>
    <property type="molecule type" value="Genomic_DNA"/>
</dbReference>
<protein>
    <submittedName>
        <fullName evidence="1">Uncharacterized protein</fullName>
    </submittedName>
</protein>
<name>A0A3L6FI87_MAIZE</name>
<dbReference type="Proteomes" id="UP000251960">
    <property type="component" value="Chromosome 3"/>
</dbReference>
<reference evidence="1" key="1">
    <citation type="journal article" date="2018" name="Nat. Genet.">
        <title>Extensive intraspecific gene order and gene structural variations between Mo17 and other maize genomes.</title>
        <authorList>
            <person name="Sun S."/>
            <person name="Zhou Y."/>
            <person name="Chen J."/>
            <person name="Shi J."/>
            <person name="Zhao H."/>
            <person name="Zhao H."/>
            <person name="Song W."/>
            <person name="Zhang M."/>
            <person name="Cui Y."/>
            <person name="Dong X."/>
            <person name="Liu H."/>
            <person name="Ma X."/>
            <person name="Jiao Y."/>
            <person name="Wang B."/>
            <person name="Wei X."/>
            <person name="Stein J.C."/>
            <person name="Glaubitz J.C."/>
            <person name="Lu F."/>
            <person name="Yu G."/>
            <person name="Liang C."/>
            <person name="Fengler K."/>
            <person name="Li B."/>
            <person name="Rafalski A."/>
            <person name="Schnable P.S."/>
            <person name="Ware D.H."/>
            <person name="Buckler E.S."/>
            <person name="Lai J."/>
        </authorList>
    </citation>
    <scope>NUCLEOTIDE SEQUENCE [LARGE SCALE GENOMIC DNA]</scope>
    <source>
        <tissue evidence="1">Seedling</tissue>
    </source>
</reference>
<gene>
    <name evidence="1" type="ORF">Zm00014a_005510</name>
</gene>
<accession>A0A3L6FI87</accession>
<organism evidence="1">
    <name type="scientific">Zea mays</name>
    <name type="common">Maize</name>
    <dbReference type="NCBI Taxonomy" id="4577"/>
    <lineage>
        <taxon>Eukaryota</taxon>
        <taxon>Viridiplantae</taxon>
        <taxon>Streptophyta</taxon>
        <taxon>Embryophyta</taxon>
        <taxon>Tracheophyta</taxon>
        <taxon>Spermatophyta</taxon>
        <taxon>Magnoliopsida</taxon>
        <taxon>Liliopsida</taxon>
        <taxon>Poales</taxon>
        <taxon>Poaceae</taxon>
        <taxon>PACMAD clade</taxon>
        <taxon>Panicoideae</taxon>
        <taxon>Andropogonodae</taxon>
        <taxon>Andropogoneae</taxon>
        <taxon>Tripsacinae</taxon>
        <taxon>Zea</taxon>
    </lineage>
</organism>
<comment type="caution">
    <text evidence="1">The sequence shown here is derived from an EMBL/GenBank/DDBJ whole genome shotgun (WGS) entry which is preliminary data.</text>
</comment>